<feature type="transmembrane region" description="Helical" evidence="9">
    <location>
        <begin position="410"/>
        <end position="429"/>
    </location>
</feature>
<feature type="transmembrane region" description="Helical" evidence="9">
    <location>
        <begin position="122"/>
        <end position="155"/>
    </location>
</feature>
<dbReference type="Proteomes" id="UP001575105">
    <property type="component" value="Unassembled WGS sequence"/>
</dbReference>
<keyword evidence="9" id="KW-0739">Sodium transport</keyword>
<evidence type="ECO:0000256" key="4">
    <source>
        <dbReference type="ARBA" id="ARBA00022842"/>
    </source>
</evidence>
<evidence type="ECO:0000256" key="9">
    <source>
        <dbReference type="HAMAP-Rule" id="MF_01129"/>
    </source>
</evidence>
<comment type="function">
    <text evidence="9">Sodium pump that utilizes the energy of pyrophosphate hydrolysis as the driving force for Na(+) movement across the membrane.</text>
</comment>
<feature type="transmembrane region" description="Helical" evidence="9">
    <location>
        <begin position="377"/>
        <end position="404"/>
    </location>
</feature>
<keyword evidence="8 9" id="KW-0472">Membrane</keyword>
<keyword evidence="6 9" id="KW-1133">Transmembrane helix</keyword>
<name>A0ABV4TZD6_9BACT</name>
<comment type="cofactor">
    <cofactor evidence="9">
        <name>Mg(2+)</name>
        <dbReference type="ChEBI" id="CHEBI:18420"/>
    </cofactor>
</comment>
<evidence type="ECO:0000256" key="5">
    <source>
        <dbReference type="ARBA" id="ARBA00022967"/>
    </source>
</evidence>
<evidence type="ECO:0000256" key="1">
    <source>
        <dbReference type="ARBA" id="ARBA00004127"/>
    </source>
</evidence>
<keyword evidence="5 9" id="KW-1278">Translocase</keyword>
<keyword evidence="11" id="KW-1185">Reference proteome</keyword>
<reference evidence="10 11" key="1">
    <citation type="submission" date="2024-08" db="EMBL/GenBank/DDBJ databases">
        <title>Whole-genome sequencing of halo(alkali)philic microorganisms from hypersaline lakes.</title>
        <authorList>
            <person name="Sorokin D.Y."/>
            <person name="Merkel A.Y."/>
            <person name="Messina E."/>
            <person name="Yakimov M."/>
        </authorList>
    </citation>
    <scope>NUCLEOTIDE SEQUENCE [LARGE SCALE GENOMIC DNA]</scope>
    <source>
        <strain evidence="10 11">AB-hyl4</strain>
    </source>
</reference>
<feature type="transmembrane region" description="Helical" evidence="9">
    <location>
        <begin position="610"/>
        <end position="628"/>
    </location>
</feature>
<feature type="transmembrane region" description="Helical" evidence="9">
    <location>
        <begin position="80"/>
        <end position="101"/>
    </location>
</feature>
<dbReference type="NCBIfam" id="NF001960">
    <property type="entry name" value="PRK00733.3-5"/>
    <property type="match status" value="1"/>
</dbReference>
<keyword evidence="3 9" id="KW-0812">Transmembrane</keyword>
<sequence length="699" mass="71702">MLENLAILPPLMGIAGLAAAYFVYRIIMAHDGGEGRVASIADQIHRAAMTFMARELRVITIFTVLIGVLVAYFIGWPTAVAFFAGAICSSAAGLIGMYTATKANVRTAVAAHKHGRDRALSLAFFGGSVMGLTVAAMGLVGIGGLFLLFIVWGVAGGEGDKSAYAIEGFAMGASIVALFYRVGGGIFTKAADVGADLVGKVEAGIPEDDPRNPGVIADNVGDNVGDVAGMGSDIFESYCGSQIATIIIAATMSLTAATGLVTRDMEEEAIRMALMFLPLALTSIGLVCSVLGIMAVRWASKLDPATALRVGTLGAAGLFMIAAFVAVQMLGLSWRVWAAVFIGALGGVIIGSVTEYYTGGKPVRDIGKSSRTGVATVIINGIAVGLESVVVPILTIAGIILASYMFAFEYGVGIAAVGVLATVGITMAIDAYGPVADNAGGIAEMSAMGKETRDITDGLDSVGNTTAAIGKGFAIGAAGLAALTMIKAFMNVVQETHGVRIGEADYIFTLDLGNPIVLSGIFLGGLTAFLNGSITMKAVGGAAFEMIEEIRRQFRDIPGLLEGKAEPDAERCVEIAANGAMKRLIFPAMLAVGMPLLVGFGLGAQALGGMLVGALICCVALALFMANAGGAWDNAKKWIEEDNEGGKGSPAHAATVVGDTVGDPLKDTSGPSMNILINVMAIWSLVIAPLLVPVAGWLQ</sequence>
<keyword evidence="9" id="KW-0915">Sodium</keyword>
<organism evidence="10 11">
    <name type="scientific">Natronomicrosphaera hydrolytica</name>
    <dbReference type="NCBI Taxonomy" id="3242702"/>
    <lineage>
        <taxon>Bacteria</taxon>
        <taxon>Pseudomonadati</taxon>
        <taxon>Planctomycetota</taxon>
        <taxon>Phycisphaerae</taxon>
        <taxon>Phycisphaerales</taxon>
        <taxon>Phycisphaeraceae</taxon>
        <taxon>Natronomicrosphaera</taxon>
    </lineage>
</organism>
<dbReference type="RefSeq" id="WP_425343627.1">
    <property type="nucleotide sequence ID" value="NZ_JBGUBD010000001.1"/>
</dbReference>
<keyword evidence="9" id="KW-0630">Potassium</keyword>
<evidence type="ECO:0000313" key="11">
    <source>
        <dbReference type="Proteomes" id="UP001575105"/>
    </source>
</evidence>
<evidence type="ECO:0000256" key="8">
    <source>
        <dbReference type="ARBA" id="ARBA00023136"/>
    </source>
</evidence>
<keyword evidence="4 9" id="KW-0460">Magnesium</keyword>
<dbReference type="InterPro" id="IPR004131">
    <property type="entry name" value="PPase-energised_H-pump"/>
</dbReference>
<comment type="similarity">
    <text evidence="9">Belongs to the H(+)-translocating pyrophosphatase (TC 3.A.10) family. K(+)-stimulated subfamily.</text>
</comment>
<dbReference type="PANTHER" id="PTHR31998">
    <property type="entry name" value="K(+)-INSENSITIVE PYROPHOSPHATE-ENERGIZED PROTON PUMP"/>
    <property type="match status" value="1"/>
</dbReference>
<evidence type="ECO:0000313" key="10">
    <source>
        <dbReference type="EMBL" id="MFA9476698.1"/>
    </source>
</evidence>
<feature type="transmembrane region" description="Helical" evidence="9">
    <location>
        <begin position="56"/>
        <end position="74"/>
    </location>
</feature>
<proteinExistence type="inferred from homology"/>
<dbReference type="Pfam" id="PF03030">
    <property type="entry name" value="H_PPase"/>
    <property type="match status" value="1"/>
</dbReference>
<feature type="transmembrane region" description="Helical" evidence="9">
    <location>
        <begin position="308"/>
        <end position="330"/>
    </location>
</feature>
<protein>
    <recommendedName>
        <fullName evidence="9">Putative K(+)-stimulated pyrophosphate-energized sodium pump</fullName>
        <ecNumber evidence="9">7.2.3.1</ecNumber>
    </recommendedName>
    <alternativeName>
        <fullName evidence="9">Membrane-bound sodium-translocating pyrophosphatase</fullName>
    </alternativeName>
    <alternativeName>
        <fullName evidence="9">Pyrophosphate-energized inorganic pyrophosphatase</fullName>
        <shortName evidence="9">Na(+)-PPase</shortName>
    </alternativeName>
</protein>
<dbReference type="EC" id="7.2.3.1" evidence="9"/>
<feature type="transmembrane region" description="Helical" evidence="9">
    <location>
        <begin position="584"/>
        <end position="604"/>
    </location>
</feature>
<gene>
    <name evidence="9" type="primary">hppA</name>
    <name evidence="10" type="ORF">ACERK3_00185</name>
</gene>
<accession>A0ABV4TZD6</accession>
<comment type="subcellular location">
    <subcellularLocation>
        <location evidence="9">Cell membrane</location>
        <topology evidence="9">Multi-pass membrane protein</topology>
    </subcellularLocation>
    <subcellularLocation>
        <location evidence="1">Endomembrane system</location>
        <topology evidence="1">Multi-pass membrane protein</topology>
    </subcellularLocation>
</comment>
<feature type="transmembrane region" description="Helical" evidence="9">
    <location>
        <begin position="273"/>
        <end position="296"/>
    </location>
</feature>
<dbReference type="PIRSF" id="PIRSF001265">
    <property type="entry name" value="H+-PPase"/>
    <property type="match status" value="1"/>
</dbReference>
<evidence type="ECO:0000256" key="6">
    <source>
        <dbReference type="ARBA" id="ARBA00022989"/>
    </source>
</evidence>
<keyword evidence="7 9" id="KW-0406">Ion transport</keyword>
<keyword evidence="10" id="KW-0378">Hydrolase</keyword>
<feature type="transmembrane region" description="Helical" evidence="9">
    <location>
        <begin position="675"/>
        <end position="698"/>
    </location>
</feature>
<dbReference type="NCBIfam" id="TIGR01104">
    <property type="entry name" value="V_PPase"/>
    <property type="match status" value="1"/>
</dbReference>
<keyword evidence="2 9" id="KW-0813">Transport</keyword>
<dbReference type="EMBL" id="JBGUBD010000001">
    <property type="protein sequence ID" value="MFA9476698.1"/>
    <property type="molecule type" value="Genomic_DNA"/>
</dbReference>
<feature type="site" description="Determinant of potassium dependence" evidence="9">
    <location>
        <position position="467"/>
    </location>
</feature>
<comment type="subunit">
    <text evidence="9">Homodimer.</text>
</comment>
<feature type="transmembrane region" description="Helical" evidence="9">
    <location>
        <begin position="336"/>
        <end position="357"/>
    </location>
</feature>
<dbReference type="NCBIfam" id="NF001961">
    <property type="entry name" value="PRK00733.3-6"/>
    <property type="match status" value="1"/>
</dbReference>
<evidence type="ECO:0000256" key="2">
    <source>
        <dbReference type="ARBA" id="ARBA00022448"/>
    </source>
</evidence>
<comment type="caution">
    <text evidence="9">Lacks conserved residue(s) required for the propagation of feature annotation.</text>
</comment>
<feature type="transmembrane region" description="Helical" evidence="9">
    <location>
        <begin position="6"/>
        <end position="24"/>
    </location>
</feature>
<comment type="caution">
    <text evidence="10">The sequence shown here is derived from an EMBL/GenBank/DDBJ whole genome shotgun (WGS) entry which is preliminary data.</text>
</comment>
<evidence type="ECO:0000256" key="3">
    <source>
        <dbReference type="ARBA" id="ARBA00022692"/>
    </source>
</evidence>
<comment type="catalytic activity">
    <reaction evidence="9">
        <text>Na(+)(in) + diphosphate + H2O = Na(+)(out) + 2 phosphate + H(+)</text>
        <dbReference type="Rhea" id="RHEA:57884"/>
        <dbReference type="ChEBI" id="CHEBI:15377"/>
        <dbReference type="ChEBI" id="CHEBI:15378"/>
        <dbReference type="ChEBI" id="CHEBI:29101"/>
        <dbReference type="ChEBI" id="CHEBI:33019"/>
        <dbReference type="ChEBI" id="CHEBI:43474"/>
        <dbReference type="EC" id="7.2.3.1"/>
    </reaction>
</comment>
<dbReference type="HAMAP" id="MF_01129">
    <property type="entry name" value="PPase_energized_pump"/>
    <property type="match status" value="1"/>
</dbReference>
<keyword evidence="9" id="KW-1003">Cell membrane</keyword>
<feature type="transmembrane region" description="Helical" evidence="9">
    <location>
        <begin position="161"/>
        <end position="180"/>
    </location>
</feature>
<dbReference type="GO" id="GO:0004427">
    <property type="term" value="F:inorganic diphosphate phosphatase activity"/>
    <property type="evidence" value="ECO:0007669"/>
    <property type="project" value="UniProtKB-EC"/>
</dbReference>
<evidence type="ECO:0000256" key="7">
    <source>
        <dbReference type="ARBA" id="ARBA00023065"/>
    </source>
</evidence>
<comment type="activity regulation">
    <text evidence="9">Requires K(+) for maximal activity.</text>
</comment>